<dbReference type="AlphaFoldDB" id="A0AAD8EQW2"/>
<reference evidence="1" key="2">
    <citation type="submission" date="2023-05" db="EMBL/GenBank/DDBJ databases">
        <authorList>
            <person name="Fouks B."/>
        </authorList>
    </citation>
    <scope>NUCLEOTIDE SEQUENCE</scope>
    <source>
        <strain evidence="1">Stay&amp;Tobe</strain>
        <tissue evidence="1">Testes</tissue>
    </source>
</reference>
<name>A0AAD8EQW2_DIPPU</name>
<keyword evidence="2" id="KW-1185">Reference proteome</keyword>
<proteinExistence type="predicted"/>
<evidence type="ECO:0000313" key="2">
    <source>
        <dbReference type="Proteomes" id="UP001233999"/>
    </source>
</evidence>
<feature type="non-terminal residue" evidence="1">
    <location>
        <position position="59"/>
    </location>
</feature>
<dbReference type="Proteomes" id="UP001233999">
    <property type="component" value="Unassembled WGS sequence"/>
</dbReference>
<comment type="caution">
    <text evidence="1">The sequence shown here is derived from an EMBL/GenBank/DDBJ whole genome shotgun (WGS) entry which is preliminary data.</text>
</comment>
<evidence type="ECO:0000313" key="1">
    <source>
        <dbReference type="EMBL" id="KAJ9599860.1"/>
    </source>
</evidence>
<feature type="non-terminal residue" evidence="1">
    <location>
        <position position="1"/>
    </location>
</feature>
<reference evidence="1" key="1">
    <citation type="journal article" date="2023" name="IScience">
        <title>Live-bearing cockroach genome reveals convergent evolutionary mechanisms linked to viviparity in insects and beyond.</title>
        <authorList>
            <person name="Fouks B."/>
            <person name="Harrison M.C."/>
            <person name="Mikhailova A.A."/>
            <person name="Marchal E."/>
            <person name="English S."/>
            <person name="Carruthers M."/>
            <person name="Jennings E.C."/>
            <person name="Chiamaka E.L."/>
            <person name="Frigard R.A."/>
            <person name="Pippel M."/>
            <person name="Attardo G.M."/>
            <person name="Benoit J.B."/>
            <person name="Bornberg-Bauer E."/>
            <person name="Tobe S.S."/>
        </authorList>
    </citation>
    <scope>NUCLEOTIDE SEQUENCE</scope>
    <source>
        <strain evidence="1">Stay&amp;Tobe</strain>
    </source>
</reference>
<gene>
    <name evidence="1" type="ORF">L9F63_009900</name>
</gene>
<protein>
    <submittedName>
        <fullName evidence="1">Uncharacterized protein</fullName>
    </submittedName>
</protein>
<dbReference type="EMBL" id="JASPKZ010000467">
    <property type="protein sequence ID" value="KAJ9599860.1"/>
    <property type="molecule type" value="Genomic_DNA"/>
</dbReference>
<organism evidence="1 2">
    <name type="scientific">Diploptera punctata</name>
    <name type="common">Pacific beetle cockroach</name>
    <dbReference type="NCBI Taxonomy" id="6984"/>
    <lineage>
        <taxon>Eukaryota</taxon>
        <taxon>Metazoa</taxon>
        <taxon>Ecdysozoa</taxon>
        <taxon>Arthropoda</taxon>
        <taxon>Hexapoda</taxon>
        <taxon>Insecta</taxon>
        <taxon>Pterygota</taxon>
        <taxon>Neoptera</taxon>
        <taxon>Polyneoptera</taxon>
        <taxon>Dictyoptera</taxon>
        <taxon>Blattodea</taxon>
        <taxon>Blaberoidea</taxon>
        <taxon>Blaberidae</taxon>
        <taxon>Diplopterinae</taxon>
        <taxon>Diploptera</taxon>
    </lineage>
</organism>
<sequence>TTSYYWSSRRVFRSDVFTTVLSIWIFRWDMAEEGIEMGQLMKTKMTPMFYPLYLTINFP</sequence>
<accession>A0AAD8EQW2</accession>